<dbReference type="AlphaFoldDB" id="A0AAV4QGL2"/>
<comment type="caution">
    <text evidence="2">The sequence shown here is derived from an EMBL/GenBank/DDBJ whole genome shotgun (WGS) entry which is preliminary data.</text>
</comment>
<sequence>MNGDYAVSLYSSVCLLIITRTRYESFPTGVVLRVYLIALFIFLETLALCLKLVFRETNETVSLEEGSSRRRKSFACGGEGGGGLRAVSKISFSTRFFSFVALRNYLSSTMAAITGSMRDFSLL</sequence>
<keyword evidence="1" id="KW-0812">Transmembrane</keyword>
<keyword evidence="1" id="KW-0472">Membrane</keyword>
<feature type="transmembrane region" description="Helical" evidence="1">
    <location>
        <begin position="34"/>
        <end position="54"/>
    </location>
</feature>
<gene>
    <name evidence="2" type="ORF">CDAR_592611</name>
</gene>
<name>A0AAV4QGL2_9ARAC</name>
<keyword evidence="1" id="KW-1133">Transmembrane helix</keyword>
<proteinExistence type="predicted"/>
<organism evidence="2 3">
    <name type="scientific">Caerostris darwini</name>
    <dbReference type="NCBI Taxonomy" id="1538125"/>
    <lineage>
        <taxon>Eukaryota</taxon>
        <taxon>Metazoa</taxon>
        <taxon>Ecdysozoa</taxon>
        <taxon>Arthropoda</taxon>
        <taxon>Chelicerata</taxon>
        <taxon>Arachnida</taxon>
        <taxon>Araneae</taxon>
        <taxon>Araneomorphae</taxon>
        <taxon>Entelegynae</taxon>
        <taxon>Araneoidea</taxon>
        <taxon>Araneidae</taxon>
        <taxon>Caerostris</taxon>
    </lineage>
</organism>
<evidence type="ECO:0000256" key="1">
    <source>
        <dbReference type="SAM" id="Phobius"/>
    </source>
</evidence>
<dbReference type="EMBL" id="BPLQ01004517">
    <property type="protein sequence ID" value="GIY08479.1"/>
    <property type="molecule type" value="Genomic_DNA"/>
</dbReference>
<reference evidence="2 3" key="1">
    <citation type="submission" date="2021-06" db="EMBL/GenBank/DDBJ databases">
        <title>Caerostris darwini draft genome.</title>
        <authorList>
            <person name="Kono N."/>
            <person name="Arakawa K."/>
        </authorList>
    </citation>
    <scope>NUCLEOTIDE SEQUENCE [LARGE SCALE GENOMIC DNA]</scope>
</reference>
<dbReference type="Proteomes" id="UP001054837">
    <property type="component" value="Unassembled WGS sequence"/>
</dbReference>
<accession>A0AAV4QGL2</accession>
<evidence type="ECO:0000313" key="3">
    <source>
        <dbReference type="Proteomes" id="UP001054837"/>
    </source>
</evidence>
<evidence type="ECO:0000313" key="2">
    <source>
        <dbReference type="EMBL" id="GIY08479.1"/>
    </source>
</evidence>
<protein>
    <submittedName>
        <fullName evidence="2">Uncharacterized protein</fullName>
    </submittedName>
</protein>
<keyword evidence="3" id="KW-1185">Reference proteome</keyword>